<dbReference type="SUPFAM" id="SSF52540">
    <property type="entry name" value="P-loop containing nucleoside triphosphate hydrolases"/>
    <property type="match status" value="1"/>
</dbReference>
<dbReference type="Proteomes" id="UP001598673">
    <property type="component" value="Unassembled WGS sequence"/>
</dbReference>
<name>A0ABW6FZY5_9PSEU</name>
<keyword evidence="3" id="KW-1185">Reference proteome</keyword>
<dbReference type="InterPro" id="IPR027417">
    <property type="entry name" value="P-loop_NTPase"/>
</dbReference>
<evidence type="ECO:0000313" key="2">
    <source>
        <dbReference type="EMBL" id="MFD6792515.1"/>
    </source>
</evidence>
<evidence type="ECO:0000256" key="1">
    <source>
        <dbReference type="SAM" id="MobiDB-lite"/>
    </source>
</evidence>
<feature type="compositionally biased region" description="Basic and acidic residues" evidence="1">
    <location>
        <begin position="289"/>
        <end position="306"/>
    </location>
</feature>
<dbReference type="Gene3D" id="3.40.50.300">
    <property type="entry name" value="P-loop containing nucleotide triphosphate hydrolases"/>
    <property type="match status" value="1"/>
</dbReference>
<protein>
    <submittedName>
        <fullName evidence="2">Carbon monoxide dehydrogenase maturation protein</fullName>
    </submittedName>
</protein>
<proteinExistence type="predicted"/>
<dbReference type="EMBL" id="JBHXCV010000002">
    <property type="protein sequence ID" value="MFD6792515.1"/>
    <property type="molecule type" value="Genomic_DNA"/>
</dbReference>
<gene>
    <name evidence="2" type="ORF">ACFWGY_04205</name>
</gene>
<reference evidence="2 3" key="1">
    <citation type="submission" date="2024-09" db="EMBL/GenBank/DDBJ databases">
        <title>The Natural Products Discovery Center: Release of the First 8490 Sequenced Strains for Exploring Actinobacteria Biosynthetic Diversity.</title>
        <authorList>
            <person name="Kalkreuter E."/>
            <person name="Kautsar S.A."/>
            <person name="Yang D."/>
            <person name="Bader C.D."/>
            <person name="Teijaro C.N."/>
            <person name="Fluegel L."/>
            <person name="Davis C.M."/>
            <person name="Simpson J.R."/>
            <person name="Lauterbach L."/>
            <person name="Steele A.D."/>
            <person name="Gui C."/>
            <person name="Meng S."/>
            <person name="Li G."/>
            <person name="Viehrig K."/>
            <person name="Ye F."/>
            <person name="Su P."/>
            <person name="Kiefer A.F."/>
            <person name="Nichols A."/>
            <person name="Cepeda A.J."/>
            <person name="Yan W."/>
            <person name="Fan B."/>
            <person name="Jiang Y."/>
            <person name="Adhikari A."/>
            <person name="Zheng C.-J."/>
            <person name="Schuster L."/>
            <person name="Cowan T.M."/>
            <person name="Smanski M.J."/>
            <person name="Chevrette M.G."/>
            <person name="De Carvalho L.P.S."/>
            <person name="Shen B."/>
        </authorList>
    </citation>
    <scope>NUCLEOTIDE SEQUENCE [LARGE SCALE GENOMIC DNA]</scope>
    <source>
        <strain evidence="2 3">NPDC060353</strain>
    </source>
</reference>
<feature type="compositionally biased region" description="Pro residues" evidence="1">
    <location>
        <begin position="268"/>
        <end position="283"/>
    </location>
</feature>
<feature type="region of interest" description="Disordered" evidence="1">
    <location>
        <begin position="233"/>
        <end position="306"/>
    </location>
</feature>
<organism evidence="2 3">
    <name type="scientific">Prauserella salsuginis</name>
    <dbReference type="NCBI Taxonomy" id="387889"/>
    <lineage>
        <taxon>Bacteria</taxon>
        <taxon>Bacillati</taxon>
        <taxon>Actinomycetota</taxon>
        <taxon>Actinomycetes</taxon>
        <taxon>Pseudonocardiales</taxon>
        <taxon>Pseudonocardiaceae</taxon>
        <taxon>Prauserella</taxon>
        <taxon>Prauserella salsuginis group</taxon>
    </lineage>
</organism>
<comment type="caution">
    <text evidence="2">The sequence shown here is derived from an EMBL/GenBank/DDBJ whole genome shotgun (WGS) entry which is preliminary data.</text>
</comment>
<evidence type="ECO:0000313" key="3">
    <source>
        <dbReference type="Proteomes" id="UP001598673"/>
    </source>
</evidence>
<feature type="compositionally biased region" description="Low complexity" evidence="1">
    <location>
        <begin position="257"/>
        <end position="267"/>
    </location>
</feature>
<sequence>MLIAVGSVKAAPGVTTVTTALAALWPEAQHTRRLVAELDPSGGDLAVRYGLPATPGLASFAASTRRTREPAAVWDHTHLVSGGSHVLPAPPAAAQAHAALTILASGPGSSLLHGAAANPGVALLADCGRLDPATPAEAIARRADVLLLVSGTRPDELAHTATRLVELAAWTPRPCLLLTGTGHATRDVERALGVPTIGRLPHDPTGAALTRITSPAQRRRGLARRIAALARALAAPPATPRPTPAGGPPAAVPGVPPQQVRTAGASLPGPPSPSAPASPPSAPPSAGEPARRDDQHSTSARKEPLS</sequence>
<dbReference type="RefSeq" id="WP_258936925.1">
    <property type="nucleotide sequence ID" value="NZ_JANBBF010000010.1"/>
</dbReference>
<accession>A0ABW6FZY5</accession>
<feature type="compositionally biased region" description="Pro residues" evidence="1">
    <location>
        <begin position="237"/>
        <end position="256"/>
    </location>
</feature>